<dbReference type="GO" id="GO:0000162">
    <property type="term" value="P:L-tryptophan biosynthetic process"/>
    <property type="evidence" value="ECO:0007669"/>
    <property type="project" value="TreeGrafter"/>
</dbReference>
<evidence type="ECO:0000313" key="11">
    <source>
        <dbReference type="EMBL" id="PWG17324.1"/>
    </source>
</evidence>
<evidence type="ECO:0000256" key="8">
    <source>
        <dbReference type="ARBA" id="ARBA00023235"/>
    </source>
</evidence>
<proteinExistence type="inferred from homology"/>
<gene>
    <name evidence="9" type="primary">hisA</name>
    <name evidence="11" type="ORF">DFK10_07110</name>
</gene>
<feature type="active site" description="Proton acceptor" evidence="9">
    <location>
        <position position="8"/>
    </location>
</feature>
<comment type="similarity">
    <text evidence="4 9 10">Belongs to the HisA/HisF family.</text>
</comment>
<sequence>MQIYPTLELQGGRCVSLRRGNLDEPAIWHVDPVETAKGFVEKTGWVHVTDFDAVSRSETDNSALIEEMIRTVPGSVQLGGGMNTMDRITQWVEAGAGRVVIGQTALVNPDLVKEAALAYPDQIVLALDVYQGKVMSRGWRDTTAFDPLDVLGWFENDALAAIVVTDIDADIEETEASVSLITRVAEASRTPVIARGTVRTLDDISTLKYVPQVAGTIIGRALFDKSIDLDEAVALAQPEPEETVAPFV</sequence>
<dbReference type="GO" id="GO:0005737">
    <property type="term" value="C:cytoplasm"/>
    <property type="evidence" value="ECO:0007669"/>
    <property type="project" value="UniProtKB-SubCell"/>
</dbReference>
<dbReference type="Gene3D" id="3.20.20.70">
    <property type="entry name" value="Aldolase class I"/>
    <property type="match status" value="1"/>
</dbReference>
<evidence type="ECO:0000256" key="10">
    <source>
        <dbReference type="RuleBase" id="RU003657"/>
    </source>
</evidence>
<dbReference type="CDD" id="cd04732">
    <property type="entry name" value="HisA"/>
    <property type="match status" value="1"/>
</dbReference>
<dbReference type="Proteomes" id="UP000245293">
    <property type="component" value="Unassembled WGS sequence"/>
</dbReference>
<dbReference type="EMBL" id="QETF01000006">
    <property type="protein sequence ID" value="PWG17324.1"/>
    <property type="molecule type" value="Genomic_DNA"/>
</dbReference>
<keyword evidence="6 9" id="KW-0028">Amino-acid biosynthesis</keyword>
<evidence type="ECO:0000256" key="7">
    <source>
        <dbReference type="ARBA" id="ARBA00023102"/>
    </source>
</evidence>
<name>A0A2V1P677_9RHOB</name>
<dbReference type="InterPro" id="IPR023016">
    <property type="entry name" value="HisA/PriA"/>
</dbReference>
<evidence type="ECO:0000256" key="1">
    <source>
        <dbReference type="ARBA" id="ARBA00000901"/>
    </source>
</evidence>
<dbReference type="PANTHER" id="PTHR43090">
    <property type="entry name" value="1-(5-PHOSPHORIBOSYL)-5-[(5-PHOSPHORIBOSYLAMINO)METHYLIDENEAMINO] IMIDAZOLE-4-CARBOXAMIDE ISOMERASE"/>
    <property type="match status" value="1"/>
</dbReference>
<dbReference type="InterPro" id="IPR011060">
    <property type="entry name" value="RibuloseP-bd_barrel"/>
</dbReference>
<dbReference type="Pfam" id="PF00977">
    <property type="entry name" value="His_biosynth"/>
    <property type="match status" value="1"/>
</dbReference>
<keyword evidence="8 9" id="KW-0413">Isomerase</keyword>
<comment type="subcellular location">
    <subcellularLocation>
        <location evidence="2 9">Cytoplasm</location>
    </subcellularLocation>
</comment>
<evidence type="ECO:0000256" key="2">
    <source>
        <dbReference type="ARBA" id="ARBA00004496"/>
    </source>
</evidence>
<dbReference type="EC" id="5.3.1.16" evidence="9"/>
<dbReference type="InterPro" id="IPR006062">
    <property type="entry name" value="His_biosynth"/>
</dbReference>
<dbReference type="OrthoDB" id="9807749at2"/>
<dbReference type="RefSeq" id="WP_109388423.1">
    <property type="nucleotide sequence ID" value="NZ_QETF01000006.1"/>
</dbReference>
<evidence type="ECO:0000256" key="3">
    <source>
        <dbReference type="ARBA" id="ARBA00005133"/>
    </source>
</evidence>
<evidence type="ECO:0000256" key="5">
    <source>
        <dbReference type="ARBA" id="ARBA00022490"/>
    </source>
</evidence>
<organism evidence="11 12">
    <name type="scientific">Salibaculum griseiflavum</name>
    <dbReference type="NCBI Taxonomy" id="1914409"/>
    <lineage>
        <taxon>Bacteria</taxon>
        <taxon>Pseudomonadati</taxon>
        <taxon>Pseudomonadota</taxon>
        <taxon>Alphaproteobacteria</taxon>
        <taxon>Rhodobacterales</taxon>
        <taxon>Roseobacteraceae</taxon>
        <taxon>Salibaculum</taxon>
    </lineage>
</organism>
<dbReference type="GO" id="GO:0003949">
    <property type="term" value="F:1-(5-phosphoribosyl)-5-[(5-phosphoribosylamino)methylideneamino]imidazole-4-carboxamide isomerase activity"/>
    <property type="evidence" value="ECO:0007669"/>
    <property type="project" value="UniProtKB-UniRule"/>
</dbReference>
<evidence type="ECO:0000256" key="9">
    <source>
        <dbReference type="HAMAP-Rule" id="MF_01014"/>
    </source>
</evidence>
<dbReference type="HAMAP" id="MF_01014">
    <property type="entry name" value="HisA"/>
    <property type="match status" value="1"/>
</dbReference>
<dbReference type="InterPro" id="IPR044524">
    <property type="entry name" value="Isoase_HisA-like"/>
</dbReference>
<keyword evidence="5 9" id="KW-0963">Cytoplasm</keyword>
<comment type="pathway">
    <text evidence="3 9">Amino-acid biosynthesis; L-histidine biosynthesis; L-histidine from 5-phospho-alpha-D-ribose 1-diphosphate: step 4/9.</text>
</comment>
<comment type="caution">
    <text evidence="11">The sequence shown here is derived from an EMBL/GenBank/DDBJ whole genome shotgun (WGS) entry which is preliminary data.</text>
</comment>
<dbReference type="InterPro" id="IPR013785">
    <property type="entry name" value="Aldolase_TIM"/>
</dbReference>
<reference evidence="12" key="1">
    <citation type="submission" date="2018-05" db="EMBL/GenBank/DDBJ databases">
        <authorList>
            <person name="Du Z."/>
            <person name="Wang X."/>
        </authorList>
    </citation>
    <scope>NUCLEOTIDE SEQUENCE [LARGE SCALE GENOMIC DNA]</scope>
    <source>
        <strain evidence="12">WDS4C29</strain>
    </source>
</reference>
<feature type="active site" description="Proton donor" evidence="9">
    <location>
        <position position="128"/>
    </location>
</feature>
<keyword evidence="12" id="KW-1185">Reference proteome</keyword>
<accession>A0A2V1P677</accession>
<evidence type="ECO:0000313" key="12">
    <source>
        <dbReference type="Proteomes" id="UP000245293"/>
    </source>
</evidence>
<dbReference type="PANTHER" id="PTHR43090:SF2">
    <property type="entry name" value="1-(5-PHOSPHORIBOSYL)-5-[(5-PHOSPHORIBOSYLAMINO)METHYLIDENEAMINO] IMIDAZOLE-4-CARBOXAMIDE ISOMERASE"/>
    <property type="match status" value="1"/>
</dbReference>
<protein>
    <recommendedName>
        <fullName evidence="9">1-(5-phosphoribosyl)-5-[(5-phosphoribosylamino)methylideneamino] imidazole-4-carboxamide isomerase</fullName>
        <ecNumber evidence="9">5.3.1.16</ecNumber>
    </recommendedName>
    <alternativeName>
        <fullName evidence="9">Phosphoribosylformimino-5-aminoimidazole carboxamide ribotide isomerase</fullName>
    </alternativeName>
</protein>
<comment type="catalytic activity">
    <reaction evidence="1 9">
        <text>1-(5-phospho-beta-D-ribosyl)-5-[(5-phospho-beta-D-ribosylamino)methylideneamino]imidazole-4-carboxamide = 5-[(5-phospho-1-deoxy-D-ribulos-1-ylimino)methylamino]-1-(5-phospho-beta-D-ribosyl)imidazole-4-carboxamide</text>
        <dbReference type="Rhea" id="RHEA:15469"/>
        <dbReference type="ChEBI" id="CHEBI:58435"/>
        <dbReference type="ChEBI" id="CHEBI:58525"/>
        <dbReference type="EC" id="5.3.1.16"/>
    </reaction>
</comment>
<dbReference type="GO" id="GO:0000105">
    <property type="term" value="P:L-histidine biosynthetic process"/>
    <property type="evidence" value="ECO:0007669"/>
    <property type="project" value="UniProtKB-UniRule"/>
</dbReference>
<evidence type="ECO:0000256" key="4">
    <source>
        <dbReference type="ARBA" id="ARBA00009667"/>
    </source>
</evidence>
<dbReference type="SUPFAM" id="SSF51366">
    <property type="entry name" value="Ribulose-phoshate binding barrel"/>
    <property type="match status" value="1"/>
</dbReference>
<keyword evidence="7 9" id="KW-0368">Histidine biosynthesis</keyword>
<evidence type="ECO:0000256" key="6">
    <source>
        <dbReference type="ARBA" id="ARBA00022605"/>
    </source>
</evidence>
<dbReference type="AlphaFoldDB" id="A0A2V1P677"/>
<dbReference type="UniPathway" id="UPA00031">
    <property type="reaction ID" value="UER00009"/>
</dbReference>